<dbReference type="Gene3D" id="1.10.357.10">
    <property type="entry name" value="Tetracycline Repressor, domain 2"/>
    <property type="match status" value="1"/>
</dbReference>
<dbReference type="InterPro" id="IPR050109">
    <property type="entry name" value="HTH-type_TetR-like_transc_reg"/>
</dbReference>
<protein>
    <submittedName>
        <fullName evidence="4">Transcriptional regulator, TetR family</fullName>
    </submittedName>
</protein>
<dbReference type="Pfam" id="PF22604">
    <property type="entry name" value="TetR_HI_0893_C"/>
    <property type="match status" value="1"/>
</dbReference>
<evidence type="ECO:0000256" key="2">
    <source>
        <dbReference type="PROSITE-ProRule" id="PRU00335"/>
    </source>
</evidence>
<feature type="domain" description="HTH tetR-type" evidence="3">
    <location>
        <begin position="8"/>
        <end position="68"/>
    </location>
</feature>
<evidence type="ECO:0000313" key="4">
    <source>
        <dbReference type="EMBL" id="GAK61060.1"/>
    </source>
</evidence>
<dbReference type="PANTHER" id="PTHR30055:SF207">
    <property type="entry name" value="HTH-TYPE TRANSCRIPTIONAL REPRESSOR FATR"/>
    <property type="match status" value="1"/>
</dbReference>
<dbReference type="HOGENOM" id="CLU_069356_12_9_0"/>
<keyword evidence="1 2" id="KW-0238">DNA-binding</keyword>
<dbReference type="EMBL" id="DF820476">
    <property type="protein sequence ID" value="GAK61060.1"/>
    <property type="molecule type" value="Genomic_DNA"/>
</dbReference>
<gene>
    <name evidence="4" type="ORF">U27_00958</name>
</gene>
<dbReference type="InterPro" id="IPR001647">
    <property type="entry name" value="HTH_TetR"/>
</dbReference>
<keyword evidence="5" id="KW-1185">Reference proteome</keyword>
<dbReference type="InterPro" id="IPR009057">
    <property type="entry name" value="Homeodomain-like_sf"/>
</dbReference>
<dbReference type="Pfam" id="PF00440">
    <property type="entry name" value="TetR_N"/>
    <property type="match status" value="1"/>
</dbReference>
<dbReference type="PRINTS" id="PR00455">
    <property type="entry name" value="HTHTETR"/>
</dbReference>
<feature type="DNA-binding region" description="H-T-H motif" evidence="2">
    <location>
        <begin position="31"/>
        <end position="50"/>
    </location>
</feature>
<sequence length="198" mass="22413">MSTETQKPDKREAILEATLELIAEQGFYNAPISQIAEKAGVGVGSIYRYFQDKDALIHELFFYVIRKESAAILKGYHPDAPVREQFMQICTGMIQFSVQYPKDTNFLDQYFHSPYGLSRRREVLLKQDRADADAHPLATFFERAKAQQIIKNLPLHALGALTFGPILALLRDIRAGLIEYDADLMSKITGACWDAVKL</sequence>
<dbReference type="STRING" id="1499967.U27_00958"/>
<dbReference type="GO" id="GO:0003700">
    <property type="term" value="F:DNA-binding transcription factor activity"/>
    <property type="evidence" value="ECO:0007669"/>
    <property type="project" value="TreeGrafter"/>
</dbReference>
<dbReference type="GO" id="GO:0000976">
    <property type="term" value="F:transcription cis-regulatory region binding"/>
    <property type="evidence" value="ECO:0007669"/>
    <property type="project" value="TreeGrafter"/>
</dbReference>
<evidence type="ECO:0000256" key="1">
    <source>
        <dbReference type="ARBA" id="ARBA00023125"/>
    </source>
</evidence>
<evidence type="ECO:0000259" key="3">
    <source>
        <dbReference type="PROSITE" id="PS50977"/>
    </source>
</evidence>
<dbReference type="Proteomes" id="UP000030661">
    <property type="component" value="Unassembled WGS sequence"/>
</dbReference>
<reference evidence="4" key="1">
    <citation type="journal article" date="2015" name="PeerJ">
        <title>First genomic representation of candidate bacterial phylum KSB3 points to enhanced environmental sensing as a trigger of wastewater bulking.</title>
        <authorList>
            <person name="Sekiguchi Y."/>
            <person name="Ohashi A."/>
            <person name="Parks D.H."/>
            <person name="Yamauchi T."/>
            <person name="Tyson G.W."/>
            <person name="Hugenholtz P."/>
        </authorList>
    </citation>
    <scope>NUCLEOTIDE SEQUENCE [LARGE SCALE GENOMIC DNA]</scope>
</reference>
<organism evidence="4">
    <name type="scientific">Vecturithrix granuli</name>
    <dbReference type="NCBI Taxonomy" id="1499967"/>
    <lineage>
        <taxon>Bacteria</taxon>
        <taxon>Candidatus Moduliflexota</taxon>
        <taxon>Candidatus Vecturitrichia</taxon>
        <taxon>Candidatus Vecturitrichales</taxon>
        <taxon>Candidatus Vecturitrichaceae</taxon>
        <taxon>Candidatus Vecturithrix</taxon>
    </lineage>
</organism>
<evidence type="ECO:0000313" key="5">
    <source>
        <dbReference type="Proteomes" id="UP000030661"/>
    </source>
</evidence>
<proteinExistence type="predicted"/>
<name>A0A081C905_VECG1</name>
<dbReference type="PANTHER" id="PTHR30055">
    <property type="entry name" value="HTH-TYPE TRANSCRIPTIONAL REGULATOR RUTR"/>
    <property type="match status" value="1"/>
</dbReference>
<dbReference type="eggNOG" id="COG1309">
    <property type="taxonomic scope" value="Bacteria"/>
</dbReference>
<dbReference type="PROSITE" id="PS50977">
    <property type="entry name" value="HTH_TETR_2"/>
    <property type="match status" value="1"/>
</dbReference>
<dbReference type="SUPFAM" id="SSF46689">
    <property type="entry name" value="Homeodomain-like"/>
    <property type="match status" value="1"/>
</dbReference>
<dbReference type="InterPro" id="IPR054422">
    <property type="entry name" value="TetR-like_HI_0893_C"/>
</dbReference>
<accession>A0A081C905</accession>
<dbReference type="AlphaFoldDB" id="A0A081C905"/>